<evidence type="ECO:0000256" key="1">
    <source>
        <dbReference type="ARBA" id="ARBA00001933"/>
    </source>
</evidence>
<dbReference type="AlphaFoldDB" id="E1QEJ3"/>
<sequence>MSQGCAHPALAALVRRMADRRRDGLHRSLRGVGPAGGPRVIVDGRQVLLMASNDYLGLSRHHRLARAASRAALAHGAGAGASRLISGTLDCHQQLERQIAAFKKTEAALFFCTGYMANVGCVAGLCGPGDFIVSDALNHASLIDACRLGRATVKVYPHADAAAAQALLAQAPAGALKLLITDGVFSMDGDLAPLPELLAVARRHGALLLVDDAHATGVWGAGGRGSLEHFGLAPESDIIQVGTLSKALGGLGGFVAGAAVVIDCLINLARPFVFSTAAPPAQVAAAAEALRVVEDEAHLRHKLHGLCALLRGLLEEGGLRLLSPAGPIIPILVGDAHRALAMGQALLAEGVFAPAIRPPTVPQGSSRIRLTVTAAHEEADMRFAARAVLRAAREVGLCP</sequence>
<dbReference type="GO" id="GO:0009102">
    <property type="term" value="P:biotin biosynthetic process"/>
    <property type="evidence" value="ECO:0007669"/>
    <property type="project" value="UniProtKB-UniRule"/>
</dbReference>
<dbReference type="PROSITE" id="PS00599">
    <property type="entry name" value="AA_TRANSFER_CLASS_2"/>
    <property type="match status" value="1"/>
</dbReference>
<dbReference type="Gene3D" id="3.40.640.10">
    <property type="entry name" value="Type I PLP-dependent aspartate aminotransferase-like (Major domain)"/>
    <property type="match status" value="1"/>
</dbReference>
<dbReference type="InterPro" id="IPR050087">
    <property type="entry name" value="AON_synthase_class-II"/>
</dbReference>
<dbReference type="InterPro" id="IPR015424">
    <property type="entry name" value="PyrdxlP-dep_Trfase"/>
</dbReference>
<gene>
    <name evidence="12" type="ordered locus">Deba_0607</name>
</gene>
<dbReference type="eggNOG" id="COG0156">
    <property type="taxonomic scope" value="Bacteria"/>
</dbReference>
<dbReference type="Gene3D" id="3.90.1150.10">
    <property type="entry name" value="Aspartate Aminotransferase, domain 1"/>
    <property type="match status" value="1"/>
</dbReference>
<accession>E1QEJ3</accession>
<evidence type="ECO:0000256" key="7">
    <source>
        <dbReference type="ARBA" id="ARBA00022898"/>
    </source>
</evidence>
<keyword evidence="12" id="KW-0012">Acyltransferase</keyword>
<keyword evidence="6" id="KW-0093">Biotin biosynthesis</keyword>
<dbReference type="NCBIfam" id="TIGR00858">
    <property type="entry name" value="bioF"/>
    <property type="match status" value="1"/>
</dbReference>
<dbReference type="GO" id="GO:0030170">
    <property type="term" value="F:pyridoxal phosphate binding"/>
    <property type="evidence" value="ECO:0007669"/>
    <property type="project" value="InterPro"/>
</dbReference>
<comment type="cofactor">
    <cofactor evidence="1 9 10">
        <name>pyridoxal 5'-phosphate</name>
        <dbReference type="ChEBI" id="CHEBI:597326"/>
    </cofactor>
</comment>
<feature type="modified residue" description="N6-(pyridoxal phosphate)lysine" evidence="9">
    <location>
        <position position="246"/>
    </location>
</feature>
<dbReference type="InterPro" id="IPR004723">
    <property type="entry name" value="AONS_Archaea/Proteobacteria"/>
</dbReference>
<feature type="domain" description="Aminotransferase class I/classII large" evidence="11">
    <location>
        <begin position="46"/>
        <end position="387"/>
    </location>
</feature>
<dbReference type="SUPFAM" id="SSF53383">
    <property type="entry name" value="PLP-dependent transferases"/>
    <property type="match status" value="1"/>
</dbReference>
<protein>
    <recommendedName>
        <fullName evidence="10">8-amino-7-ketopelargonate synthase</fullName>
        <ecNumber evidence="10">2.3.1.47</ecNumber>
    </recommendedName>
</protein>
<organism evidence="12 13">
    <name type="scientific">Desulfarculus baarsii (strain ATCC 33931 / DSM 2075 / LMG 7858 / VKM B-1802 / 2st14)</name>
    <dbReference type="NCBI Taxonomy" id="644282"/>
    <lineage>
        <taxon>Bacteria</taxon>
        <taxon>Pseudomonadati</taxon>
        <taxon>Thermodesulfobacteriota</taxon>
        <taxon>Desulfarculia</taxon>
        <taxon>Desulfarculales</taxon>
        <taxon>Desulfarculaceae</taxon>
        <taxon>Desulfarculus</taxon>
    </lineage>
</organism>
<evidence type="ECO:0000256" key="8">
    <source>
        <dbReference type="ARBA" id="ARBA00047715"/>
    </source>
</evidence>
<dbReference type="InterPro" id="IPR015421">
    <property type="entry name" value="PyrdxlP-dep_Trfase_major"/>
</dbReference>
<comment type="similarity">
    <text evidence="3 10">Belongs to the class-II pyridoxal-phosphate-dependent aminotransferase family. BioF subfamily.</text>
</comment>
<evidence type="ECO:0000313" key="13">
    <source>
        <dbReference type="Proteomes" id="UP000009047"/>
    </source>
</evidence>
<evidence type="ECO:0000256" key="9">
    <source>
        <dbReference type="PIRSR" id="PIRSR604723-51"/>
    </source>
</evidence>
<dbReference type="PANTHER" id="PTHR13693:SF100">
    <property type="entry name" value="8-AMINO-7-OXONONANOATE SYNTHASE"/>
    <property type="match status" value="1"/>
</dbReference>
<dbReference type="Pfam" id="PF00155">
    <property type="entry name" value="Aminotran_1_2"/>
    <property type="match status" value="1"/>
</dbReference>
<dbReference type="UniPathway" id="UPA00078"/>
<dbReference type="KEGG" id="dbr:Deba_0607"/>
<dbReference type="GO" id="GO:0008710">
    <property type="term" value="F:8-amino-7-oxononanoate synthase activity"/>
    <property type="evidence" value="ECO:0007669"/>
    <property type="project" value="UniProtKB-UniRule"/>
</dbReference>
<dbReference type="RefSeq" id="WP_013257434.1">
    <property type="nucleotide sequence ID" value="NC_014365.1"/>
</dbReference>
<comment type="function">
    <text evidence="10">Catalyzes the decarboxylative condensation of pimeloyl-[acyl-carrier protein] and L-alanine to produce 8-amino-7-oxononanoate (AON), [acyl-carrier protein], and carbon dioxide.</text>
</comment>
<comment type="pathway">
    <text evidence="2 10">Cofactor biosynthesis; biotin biosynthesis.</text>
</comment>
<dbReference type="EC" id="2.3.1.47" evidence="10"/>
<evidence type="ECO:0000256" key="5">
    <source>
        <dbReference type="ARBA" id="ARBA00022679"/>
    </source>
</evidence>
<dbReference type="EMBL" id="CP002085">
    <property type="protein sequence ID" value="ADK83979.1"/>
    <property type="molecule type" value="Genomic_DNA"/>
</dbReference>
<keyword evidence="13" id="KW-1185">Reference proteome</keyword>
<evidence type="ECO:0000256" key="3">
    <source>
        <dbReference type="ARBA" id="ARBA00010008"/>
    </source>
</evidence>
<evidence type="ECO:0000256" key="10">
    <source>
        <dbReference type="RuleBase" id="RU003693"/>
    </source>
</evidence>
<evidence type="ECO:0000256" key="4">
    <source>
        <dbReference type="ARBA" id="ARBA00011738"/>
    </source>
</evidence>
<dbReference type="Proteomes" id="UP000009047">
    <property type="component" value="Chromosome"/>
</dbReference>
<evidence type="ECO:0000256" key="2">
    <source>
        <dbReference type="ARBA" id="ARBA00004746"/>
    </source>
</evidence>
<dbReference type="STRING" id="644282.Deba_0607"/>
<dbReference type="InterPro" id="IPR015422">
    <property type="entry name" value="PyrdxlP-dep_Trfase_small"/>
</dbReference>
<evidence type="ECO:0000259" key="11">
    <source>
        <dbReference type="Pfam" id="PF00155"/>
    </source>
</evidence>
<dbReference type="HOGENOM" id="CLU_015846_11_0_7"/>
<proteinExistence type="inferred from homology"/>
<name>E1QEJ3_DESB2</name>
<dbReference type="InterPro" id="IPR001917">
    <property type="entry name" value="Aminotrans_II_pyridoxalP_BS"/>
</dbReference>
<evidence type="ECO:0000256" key="6">
    <source>
        <dbReference type="ARBA" id="ARBA00022756"/>
    </source>
</evidence>
<evidence type="ECO:0000313" key="12">
    <source>
        <dbReference type="EMBL" id="ADK83979.1"/>
    </source>
</evidence>
<comment type="subunit">
    <text evidence="4 10">Homodimer.</text>
</comment>
<reference evidence="12 13" key="1">
    <citation type="journal article" date="2010" name="Stand. Genomic Sci.">
        <title>Complete genome sequence of Desulfarculus baarsii type strain (2st14).</title>
        <authorList>
            <person name="Sun H."/>
            <person name="Spring S."/>
            <person name="Lapidus A."/>
            <person name="Davenport K."/>
            <person name="Del Rio T.G."/>
            <person name="Tice H."/>
            <person name="Nolan M."/>
            <person name="Copeland A."/>
            <person name="Cheng J.F."/>
            <person name="Lucas S."/>
            <person name="Tapia R."/>
            <person name="Goodwin L."/>
            <person name="Pitluck S."/>
            <person name="Ivanova N."/>
            <person name="Pagani I."/>
            <person name="Mavromatis K."/>
            <person name="Ovchinnikova G."/>
            <person name="Pati A."/>
            <person name="Chen A."/>
            <person name="Palaniappan K."/>
            <person name="Hauser L."/>
            <person name="Chang Y.J."/>
            <person name="Jeffries C.D."/>
            <person name="Detter J.C."/>
            <person name="Han C."/>
            <person name="Rohde M."/>
            <person name="Brambilla E."/>
            <person name="Goker M."/>
            <person name="Woyke T."/>
            <person name="Bristow J."/>
            <person name="Eisen J.A."/>
            <person name="Markowitz V."/>
            <person name="Hugenholtz P."/>
            <person name="Kyrpides N.C."/>
            <person name="Klenk H.P."/>
            <person name="Land M."/>
        </authorList>
    </citation>
    <scope>NUCLEOTIDE SEQUENCE [LARGE SCALE GENOMIC DNA]</scope>
    <source>
        <strain evidence="13">ATCC 33931 / DSM 2075 / LMG 7858 / VKM B-1802 / 2st14</strain>
    </source>
</reference>
<dbReference type="PANTHER" id="PTHR13693">
    <property type="entry name" value="CLASS II AMINOTRANSFERASE/8-AMINO-7-OXONONANOATE SYNTHASE"/>
    <property type="match status" value="1"/>
</dbReference>
<keyword evidence="7 9" id="KW-0663">Pyridoxal phosphate</keyword>
<comment type="catalytic activity">
    <reaction evidence="8 10">
        <text>6-carboxyhexanoyl-[ACP] + L-alanine + H(+) = (8S)-8-amino-7-oxononanoate + holo-[ACP] + CO2</text>
        <dbReference type="Rhea" id="RHEA:42288"/>
        <dbReference type="Rhea" id="RHEA-COMP:9685"/>
        <dbReference type="Rhea" id="RHEA-COMP:9955"/>
        <dbReference type="ChEBI" id="CHEBI:15378"/>
        <dbReference type="ChEBI" id="CHEBI:16526"/>
        <dbReference type="ChEBI" id="CHEBI:57972"/>
        <dbReference type="ChEBI" id="CHEBI:64479"/>
        <dbReference type="ChEBI" id="CHEBI:78846"/>
        <dbReference type="ChEBI" id="CHEBI:149468"/>
        <dbReference type="EC" id="2.3.1.47"/>
    </reaction>
</comment>
<dbReference type="InterPro" id="IPR004839">
    <property type="entry name" value="Aminotransferase_I/II_large"/>
</dbReference>
<keyword evidence="5 10" id="KW-0808">Transferase</keyword>